<dbReference type="GO" id="GO:0016787">
    <property type="term" value="F:hydrolase activity"/>
    <property type="evidence" value="ECO:0007669"/>
    <property type="project" value="UniProtKB-KW"/>
</dbReference>
<reference evidence="4 5" key="1">
    <citation type="submission" date="2015-05" db="EMBL/GenBank/DDBJ databases">
        <title>Distinctive expansion of gene families associated with plant cell wall degradation and secondary metabolism in the genomes of grapevine trunk pathogens.</title>
        <authorList>
            <person name="Lawrence D.P."/>
            <person name="Travadon R."/>
            <person name="Rolshausen P.E."/>
            <person name="Baumgartner K."/>
        </authorList>
    </citation>
    <scope>NUCLEOTIDE SEQUENCE [LARGE SCALE GENOMIC DNA]</scope>
    <source>
        <strain evidence="4">UCRPC4</strain>
    </source>
</reference>
<sequence length="200" mass="21874">MTSPKILLVIDVQQSFFEDINGSTTVPDAEGLKQRILSVLSKARKEQIKVIFIRHSDPPDPNFTPDTPAWEIASFLSPPPSSTTSSSSNPEPIIDKTKRNAFVSTSLESLITSFLRPSSNPQITCIGLQTDFCVRATSLGAKEVFPNAEVRLVRGAHGTYNAGGDWEGKGVLGWEEIGREVEKEVEGKGVVIVEWDEVAF</sequence>
<dbReference type="SUPFAM" id="SSF52499">
    <property type="entry name" value="Isochorismatase-like hydrolases"/>
    <property type="match status" value="1"/>
</dbReference>
<dbReference type="InterPro" id="IPR000868">
    <property type="entry name" value="Isochorismatase-like_dom"/>
</dbReference>
<dbReference type="PANTHER" id="PTHR43540">
    <property type="entry name" value="PEROXYUREIDOACRYLATE/UREIDOACRYLATE AMIDOHYDROLASE-RELATED"/>
    <property type="match status" value="1"/>
</dbReference>
<accession>A0A0G2E7U7</accession>
<dbReference type="EMBL" id="LCWF01000124">
    <property type="protein sequence ID" value="KKY18386.1"/>
    <property type="molecule type" value="Genomic_DNA"/>
</dbReference>
<evidence type="ECO:0000259" key="3">
    <source>
        <dbReference type="Pfam" id="PF00857"/>
    </source>
</evidence>
<protein>
    <recommendedName>
        <fullName evidence="3">Isochorismatase-like domain-containing protein</fullName>
    </recommendedName>
</protein>
<evidence type="ECO:0000256" key="1">
    <source>
        <dbReference type="ARBA" id="ARBA00006336"/>
    </source>
</evidence>
<keyword evidence="5" id="KW-1185">Reference proteome</keyword>
<gene>
    <name evidence="4" type="ORF">UCRPC4_g05003</name>
</gene>
<name>A0A0G2E7U7_PHACM</name>
<proteinExistence type="inferred from homology"/>
<comment type="caution">
    <text evidence="4">The sequence shown here is derived from an EMBL/GenBank/DDBJ whole genome shotgun (WGS) entry which is preliminary data.</text>
</comment>
<dbReference type="Proteomes" id="UP000053317">
    <property type="component" value="Unassembled WGS sequence"/>
</dbReference>
<dbReference type="AlphaFoldDB" id="A0A0G2E7U7"/>
<organism evidence="4 5">
    <name type="scientific">Phaeomoniella chlamydospora</name>
    <name type="common">Phaeoacremonium chlamydosporum</name>
    <dbReference type="NCBI Taxonomy" id="158046"/>
    <lineage>
        <taxon>Eukaryota</taxon>
        <taxon>Fungi</taxon>
        <taxon>Dikarya</taxon>
        <taxon>Ascomycota</taxon>
        <taxon>Pezizomycotina</taxon>
        <taxon>Eurotiomycetes</taxon>
        <taxon>Chaetothyriomycetidae</taxon>
        <taxon>Phaeomoniellales</taxon>
        <taxon>Phaeomoniellaceae</taxon>
        <taxon>Phaeomoniella</taxon>
    </lineage>
</organism>
<comment type="similarity">
    <text evidence="1">Belongs to the isochorismatase family.</text>
</comment>
<dbReference type="Gene3D" id="3.40.50.850">
    <property type="entry name" value="Isochorismatase-like"/>
    <property type="match status" value="1"/>
</dbReference>
<feature type="domain" description="Isochorismatase-like" evidence="3">
    <location>
        <begin position="6"/>
        <end position="162"/>
    </location>
</feature>
<dbReference type="OrthoDB" id="245563at2759"/>
<keyword evidence="2" id="KW-0378">Hydrolase</keyword>
<dbReference type="InterPro" id="IPR050272">
    <property type="entry name" value="Isochorismatase-like_hydrls"/>
</dbReference>
<evidence type="ECO:0000313" key="5">
    <source>
        <dbReference type="Proteomes" id="UP000053317"/>
    </source>
</evidence>
<dbReference type="InterPro" id="IPR036380">
    <property type="entry name" value="Isochorismatase-like_sf"/>
</dbReference>
<dbReference type="Pfam" id="PF00857">
    <property type="entry name" value="Isochorismatase"/>
    <property type="match status" value="1"/>
</dbReference>
<reference evidence="4 5" key="2">
    <citation type="submission" date="2015-05" db="EMBL/GenBank/DDBJ databases">
        <authorList>
            <person name="Morales-Cruz A."/>
            <person name="Amrine K.C."/>
            <person name="Cantu D."/>
        </authorList>
    </citation>
    <scope>NUCLEOTIDE SEQUENCE [LARGE SCALE GENOMIC DNA]</scope>
    <source>
        <strain evidence="4">UCRPC4</strain>
    </source>
</reference>
<evidence type="ECO:0000256" key="2">
    <source>
        <dbReference type="ARBA" id="ARBA00022801"/>
    </source>
</evidence>
<evidence type="ECO:0000313" key="4">
    <source>
        <dbReference type="EMBL" id="KKY18386.1"/>
    </source>
</evidence>